<keyword evidence="2" id="KW-0547">Nucleotide-binding</keyword>
<protein>
    <recommendedName>
        <fullName evidence="3">Kinesin motor domain-containing protein</fullName>
    </recommendedName>
</protein>
<dbReference type="GO" id="GO:0005524">
    <property type="term" value="F:ATP binding"/>
    <property type="evidence" value="ECO:0007669"/>
    <property type="project" value="UniProtKB-UniRule"/>
</dbReference>
<feature type="domain" description="Kinesin motor" evidence="3">
    <location>
        <begin position="65"/>
        <end position="209"/>
    </location>
</feature>
<dbReference type="SMART" id="SM00129">
    <property type="entry name" value="KISc"/>
    <property type="match status" value="1"/>
</dbReference>
<dbReference type="AlphaFoldDB" id="A0ABC8LJ67"/>
<gene>
    <name evidence="4" type="ORF">ERUC_LOCUS36070</name>
</gene>
<comment type="caution">
    <text evidence="4">The sequence shown here is derived from an EMBL/GenBank/DDBJ whole genome shotgun (WGS) entry which is preliminary data.</text>
</comment>
<evidence type="ECO:0000313" key="4">
    <source>
        <dbReference type="EMBL" id="CAH8383587.1"/>
    </source>
</evidence>
<dbReference type="InterPro" id="IPR027640">
    <property type="entry name" value="Kinesin-like_fam"/>
</dbReference>
<keyword evidence="2" id="KW-0067">ATP-binding</keyword>
<dbReference type="InterPro" id="IPR001752">
    <property type="entry name" value="Kinesin_motor_dom"/>
</dbReference>
<name>A0ABC8LJ67_ERUVS</name>
<accession>A0ABC8LJ67</accession>
<evidence type="ECO:0000256" key="1">
    <source>
        <dbReference type="ARBA" id="ARBA00023175"/>
    </source>
</evidence>
<dbReference type="PANTHER" id="PTHR47972:SF2">
    <property type="entry name" value="KINESIN-LIKE PROTEIN KIN-14S"/>
    <property type="match status" value="1"/>
</dbReference>
<comment type="similarity">
    <text evidence="2">Belongs to the TRAFAC class myosin-kinesin ATPase superfamily. Kinesin family.</text>
</comment>
<reference evidence="4 5" key="1">
    <citation type="submission" date="2022-03" db="EMBL/GenBank/DDBJ databases">
        <authorList>
            <person name="Macdonald S."/>
            <person name="Ahmed S."/>
            <person name="Newling K."/>
        </authorList>
    </citation>
    <scope>NUCLEOTIDE SEQUENCE [LARGE SCALE GENOMIC DNA]</scope>
</reference>
<dbReference type="Gene3D" id="3.40.850.10">
    <property type="entry name" value="Kinesin motor domain"/>
    <property type="match status" value="1"/>
</dbReference>
<dbReference type="Pfam" id="PF00225">
    <property type="entry name" value="Kinesin"/>
    <property type="match status" value="1"/>
</dbReference>
<sequence length="209" mass="23320">MSLFTDFDLLLKIVEESEDSVTSGSQQVSLTGGPTLPILQKIIDLSSKIKVLKDEHTLVSNQVKEIKTCSFVAPEMSKALHILSQPLNQADLANGYASVVEFDASHENELQLLSTYSSKKHFKFDHVFKPGDGQETIFAQTKPIVTFVMDGYNVCIFAYGQTGTGKTFTMEGTPDNRGVNYMTIEELFRSLESRSRLMKFELCVSMLEV</sequence>
<proteinExistence type="inferred from homology"/>
<keyword evidence="1 2" id="KW-0505">Motor protein</keyword>
<dbReference type="GO" id="GO:0003774">
    <property type="term" value="F:cytoskeletal motor activity"/>
    <property type="evidence" value="ECO:0007669"/>
    <property type="project" value="UniProtKB-UniRule"/>
</dbReference>
<dbReference type="Proteomes" id="UP001642260">
    <property type="component" value="Unassembled WGS sequence"/>
</dbReference>
<evidence type="ECO:0000259" key="3">
    <source>
        <dbReference type="PROSITE" id="PS50067"/>
    </source>
</evidence>
<dbReference type="PANTHER" id="PTHR47972">
    <property type="entry name" value="KINESIN-LIKE PROTEIN KLP-3"/>
    <property type="match status" value="1"/>
</dbReference>
<dbReference type="InterPro" id="IPR036961">
    <property type="entry name" value="Kinesin_motor_dom_sf"/>
</dbReference>
<dbReference type="InterPro" id="IPR027417">
    <property type="entry name" value="P-loop_NTPase"/>
</dbReference>
<evidence type="ECO:0000313" key="5">
    <source>
        <dbReference type="Proteomes" id="UP001642260"/>
    </source>
</evidence>
<dbReference type="EMBL" id="CAKOAT010595153">
    <property type="protein sequence ID" value="CAH8383587.1"/>
    <property type="molecule type" value="Genomic_DNA"/>
</dbReference>
<evidence type="ECO:0000256" key="2">
    <source>
        <dbReference type="PROSITE-ProRule" id="PRU00283"/>
    </source>
</evidence>
<organism evidence="4 5">
    <name type="scientific">Eruca vesicaria subsp. sativa</name>
    <name type="common">Garden rocket</name>
    <name type="synonym">Eruca sativa</name>
    <dbReference type="NCBI Taxonomy" id="29727"/>
    <lineage>
        <taxon>Eukaryota</taxon>
        <taxon>Viridiplantae</taxon>
        <taxon>Streptophyta</taxon>
        <taxon>Embryophyta</taxon>
        <taxon>Tracheophyta</taxon>
        <taxon>Spermatophyta</taxon>
        <taxon>Magnoliopsida</taxon>
        <taxon>eudicotyledons</taxon>
        <taxon>Gunneridae</taxon>
        <taxon>Pentapetalae</taxon>
        <taxon>rosids</taxon>
        <taxon>malvids</taxon>
        <taxon>Brassicales</taxon>
        <taxon>Brassicaceae</taxon>
        <taxon>Brassiceae</taxon>
        <taxon>Eruca</taxon>
    </lineage>
</organism>
<dbReference type="PROSITE" id="PS50067">
    <property type="entry name" value="KINESIN_MOTOR_2"/>
    <property type="match status" value="1"/>
</dbReference>
<feature type="binding site" evidence="2">
    <location>
        <begin position="160"/>
        <end position="167"/>
    </location>
    <ligand>
        <name>ATP</name>
        <dbReference type="ChEBI" id="CHEBI:30616"/>
    </ligand>
</feature>
<keyword evidence="5" id="KW-1185">Reference proteome</keyword>
<dbReference type="SUPFAM" id="SSF52540">
    <property type="entry name" value="P-loop containing nucleoside triphosphate hydrolases"/>
    <property type="match status" value="1"/>
</dbReference>